<comment type="caution">
    <text evidence="1">The sequence shown here is derived from an EMBL/GenBank/DDBJ whole genome shotgun (WGS) entry which is preliminary data.</text>
</comment>
<dbReference type="EMBL" id="JAEFCI010001219">
    <property type="protein sequence ID" value="KAG5463049.1"/>
    <property type="molecule type" value="Genomic_DNA"/>
</dbReference>
<reference evidence="1 2" key="1">
    <citation type="journal article" name="Sci. Rep.">
        <title>Genome-scale phylogenetic analyses confirm Olpidium as the closest living zoosporic fungus to the non-flagellated, terrestrial fungi.</title>
        <authorList>
            <person name="Chang Y."/>
            <person name="Rochon D."/>
            <person name="Sekimoto S."/>
            <person name="Wang Y."/>
            <person name="Chovatia M."/>
            <person name="Sandor L."/>
            <person name="Salamov A."/>
            <person name="Grigoriev I.V."/>
            <person name="Stajich J.E."/>
            <person name="Spatafora J.W."/>
        </authorList>
    </citation>
    <scope>NUCLEOTIDE SEQUENCE [LARGE SCALE GENOMIC DNA]</scope>
    <source>
        <strain evidence="1">S191</strain>
    </source>
</reference>
<protein>
    <recommendedName>
        <fullName evidence="3">Copia protein</fullName>
    </recommendedName>
</protein>
<dbReference type="PANTHER" id="PTHR11439:SF483">
    <property type="entry name" value="PEPTIDE SYNTHASE GLIP-LIKE, PUTATIVE (AFU_ORTHOLOGUE AFUA_3G12920)-RELATED"/>
    <property type="match status" value="1"/>
</dbReference>
<accession>A0A8H8A0T8</accession>
<gene>
    <name evidence="1" type="ORF">BJ554DRAFT_2120</name>
</gene>
<name>A0A8H8A0T8_9FUNG</name>
<dbReference type="OrthoDB" id="3344688at2759"/>
<dbReference type="CDD" id="cd09272">
    <property type="entry name" value="RNase_HI_RT_Ty1"/>
    <property type="match status" value="1"/>
</dbReference>
<sequence>PVDRRSITGYAVFYNESLISWKSAKQSCTTLFSSEAELVAASSTSQEIIWRRRIVTALCGPQVASSVYVDNRAVIDITNRSTSSAHTKHIDVRHFFVRNQVIQGHIVVVPVATANNVADTFTKGLARPRFTDCVTLLGLVNSPPIRNKEEC</sequence>
<evidence type="ECO:0000313" key="1">
    <source>
        <dbReference type="EMBL" id="KAG5463049.1"/>
    </source>
</evidence>
<keyword evidence="2" id="KW-1185">Reference proteome</keyword>
<organism evidence="1 2">
    <name type="scientific">Olpidium bornovanus</name>
    <dbReference type="NCBI Taxonomy" id="278681"/>
    <lineage>
        <taxon>Eukaryota</taxon>
        <taxon>Fungi</taxon>
        <taxon>Fungi incertae sedis</taxon>
        <taxon>Olpidiomycota</taxon>
        <taxon>Olpidiomycotina</taxon>
        <taxon>Olpidiomycetes</taxon>
        <taxon>Olpidiales</taxon>
        <taxon>Olpidiaceae</taxon>
        <taxon>Olpidium</taxon>
    </lineage>
</organism>
<evidence type="ECO:0000313" key="2">
    <source>
        <dbReference type="Proteomes" id="UP000673691"/>
    </source>
</evidence>
<evidence type="ECO:0008006" key="3">
    <source>
        <dbReference type="Google" id="ProtNLM"/>
    </source>
</evidence>
<feature type="non-terminal residue" evidence="1">
    <location>
        <position position="1"/>
    </location>
</feature>
<dbReference type="Proteomes" id="UP000673691">
    <property type="component" value="Unassembled WGS sequence"/>
</dbReference>
<dbReference type="PANTHER" id="PTHR11439">
    <property type="entry name" value="GAG-POL-RELATED RETROTRANSPOSON"/>
    <property type="match status" value="1"/>
</dbReference>
<proteinExistence type="predicted"/>
<dbReference type="AlphaFoldDB" id="A0A8H8A0T8"/>